<evidence type="ECO:0000256" key="9">
    <source>
        <dbReference type="SAM" id="MobiDB-lite"/>
    </source>
</evidence>
<dbReference type="Gene3D" id="3.30.40.10">
    <property type="entry name" value="Zinc/RING finger domain, C3HC4 (zinc finger)"/>
    <property type="match status" value="1"/>
</dbReference>
<keyword evidence="5 8" id="KW-0863">Zinc-finger</keyword>
<name>A0AAF1B7D6_DAUCS</name>
<dbReference type="InterPro" id="IPR045191">
    <property type="entry name" value="MBR1/2-like"/>
</dbReference>
<feature type="domain" description="RING-type" evidence="10">
    <location>
        <begin position="339"/>
        <end position="380"/>
    </location>
</feature>
<dbReference type="GO" id="GO:0061630">
    <property type="term" value="F:ubiquitin protein ligase activity"/>
    <property type="evidence" value="ECO:0007669"/>
    <property type="project" value="UniProtKB-EC"/>
</dbReference>
<proteinExistence type="predicted"/>
<dbReference type="EMBL" id="CP093349">
    <property type="protein sequence ID" value="WOH09379.1"/>
    <property type="molecule type" value="Genomic_DNA"/>
</dbReference>
<reference evidence="11" key="1">
    <citation type="journal article" date="2016" name="Nat. Genet.">
        <title>A high-quality carrot genome assembly provides new insights into carotenoid accumulation and asterid genome evolution.</title>
        <authorList>
            <person name="Iorizzo M."/>
            <person name="Ellison S."/>
            <person name="Senalik D."/>
            <person name="Zeng P."/>
            <person name="Satapoomin P."/>
            <person name="Huang J."/>
            <person name="Bowman M."/>
            <person name="Iovene M."/>
            <person name="Sanseverino W."/>
            <person name="Cavagnaro P."/>
            <person name="Yildiz M."/>
            <person name="Macko-Podgorni A."/>
            <person name="Moranska E."/>
            <person name="Grzebelus E."/>
            <person name="Grzebelus D."/>
            <person name="Ashrafi H."/>
            <person name="Zheng Z."/>
            <person name="Cheng S."/>
            <person name="Spooner D."/>
            <person name="Van Deynze A."/>
            <person name="Simon P."/>
        </authorList>
    </citation>
    <scope>NUCLEOTIDE SEQUENCE</scope>
    <source>
        <tissue evidence="11">Leaf</tissue>
    </source>
</reference>
<feature type="compositionally biased region" description="Basic and acidic residues" evidence="9">
    <location>
        <begin position="313"/>
        <end position="325"/>
    </location>
</feature>
<feature type="compositionally biased region" description="Basic and acidic residues" evidence="9">
    <location>
        <begin position="208"/>
        <end position="220"/>
    </location>
</feature>
<feature type="compositionally biased region" description="Basic and acidic residues" evidence="9">
    <location>
        <begin position="1"/>
        <end position="10"/>
    </location>
</feature>
<keyword evidence="12" id="KW-1185">Reference proteome</keyword>
<evidence type="ECO:0000256" key="8">
    <source>
        <dbReference type="PROSITE-ProRule" id="PRU00175"/>
    </source>
</evidence>
<keyword evidence="6" id="KW-0833">Ubl conjugation pathway</keyword>
<organism evidence="11 12">
    <name type="scientific">Daucus carota subsp. sativus</name>
    <name type="common">Carrot</name>
    <dbReference type="NCBI Taxonomy" id="79200"/>
    <lineage>
        <taxon>Eukaryota</taxon>
        <taxon>Viridiplantae</taxon>
        <taxon>Streptophyta</taxon>
        <taxon>Embryophyta</taxon>
        <taxon>Tracheophyta</taxon>
        <taxon>Spermatophyta</taxon>
        <taxon>Magnoliopsida</taxon>
        <taxon>eudicotyledons</taxon>
        <taxon>Gunneridae</taxon>
        <taxon>Pentapetalae</taxon>
        <taxon>asterids</taxon>
        <taxon>campanulids</taxon>
        <taxon>Apiales</taxon>
        <taxon>Apiaceae</taxon>
        <taxon>Apioideae</taxon>
        <taxon>Scandiceae</taxon>
        <taxon>Daucinae</taxon>
        <taxon>Daucus</taxon>
        <taxon>Daucus sect. Daucus</taxon>
    </lineage>
</organism>
<keyword evidence="3" id="KW-0808">Transferase</keyword>
<feature type="compositionally biased region" description="Basic and acidic residues" evidence="9">
    <location>
        <begin position="56"/>
        <end position="68"/>
    </location>
</feature>
<dbReference type="SUPFAM" id="SSF57850">
    <property type="entry name" value="RING/U-box"/>
    <property type="match status" value="1"/>
</dbReference>
<dbReference type="PROSITE" id="PS50089">
    <property type="entry name" value="ZF_RING_2"/>
    <property type="match status" value="1"/>
</dbReference>
<reference evidence="11" key="2">
    <citation type="submission" date="2022-03" db="EMBL/GenBank/DDBJ databases">
        <title>Draft title - Genomic analysis of global carrot germplasm unveils the trajectory of domestication and the origin of high carotenoid orange carrot.</title>
        <authorList>
            <person name="Iorizzo M."/>
            <person name="Ellison S."/>
            <person name="Senalik D."/>
            <person name="Macko-Podgorni A."/>
            <person name="Grzebelus D."/>
            <person name="Bostan H."/>
            <person name="Rolling W."/>
            <person name="Curaba J."/>
            <person name="Simon P."/>
        </authorList>
    </citation>
    <scope>NUCLEOTIDE SEQUENCE</scope>
    <source>
        <tissue evidence="11">Leaf</tissue>
    </source>
</reference>
<evidence type="ECO:0000256" key="2">
    <source>
        <dbReference type="ARBA" id="ARBA00012483"/>
    </source>
</evidence>
<accession>A0AAF1B7D6</accession>
<evidence type="ECO:0000259" key="10">
    <source>
        <dbReference type="PROSITE" id="PS50089"/>
    </source>
</evidence>
<evidence type="ECO:0000256" key="7">
    <source>
        <dbReference type="ARBA" id="ARBA00022833"/>
    </source>
</evidence>
<keyword evidence="7" id="KW-0862">Zinc</keyword>
<evidence type="ECO:0000313" key="12">
    <source>
        <dbReference type="Proteomes" id="UP000077755"/>
    </source>
</evidence>
<keyword evidence="4" id="KW-0479">Metal-binding</keyword>
<evidence type="ECO:0000256" key="4">
    <source>
        <dbReference type="ARBA" id="ARBA00022723"/>
    </source>
</evidence>
<dbReference type="SMART" id="SM00184">
    <property type="entry name" value="RING"/>
    <property type="match status" value="1"/>
</dbReference>
<dbReference type="KEGG" id="dcr:108194856"/>
<evidence type="ECO:0000256" key="5">
    <source>
        <dbReference type="ARBA" id="ARBA00022771"/>
    </source>
</evidence>
<dbReference type="Proteomes" id="UP000077755">
    <property type="component" value="Chromosome 7"/>
</dbReference>
<gene>
    <name evidence="11" type="ORF">DCAR_0728836</name>
</gene>
<dbReference type="EC" id="2.3.2.27" evidence="2"/>
<dbReference type="InterPro" id="IPR013083">
    <property type="entry name" value="Znf_RING/FYVE/PHD"/>
</dbReference>
<feature type="region of interest" description="Disordered" evidence="9">
    <location>
        <begin position="308"/>
        <end position="334"/>
    </location>
</feature>
<evidence type="ECO:0000256" key="1">
    <source>
        <dbReference type="ARBA" id="ARBA00000900"/>
    </source>
</evidence>
<dbReference type="InterPro" id="IPR001841">
    <property type="entry name" value="Znf_RING"/>
</dbReference>
<evidence type="ECO:0000256" key="6">
    <source>
        <dbReference type="ARBA" id="ARBA00022786"/>
    </source>
</evidence>
<feature type="region of interest" description="Disordered" evidence="9">
    <location>
        <begin position="1"/>
        <end position="89"/>
    </location>
</feature>
<dbReference type="AlphaFoldDB" id="A0AAF1B7D6"/>
<evidence type="ECO:0000256" key="3">
    <source>
        <dbReference type="ARBA" id="ARBA00022679"/>
    </source>
</evidence>
<dbReference type="PANTHER" id="PTHR22937">
    <property type="entry name" value="E3 UBIQUITIN-PROTEIN LIGASE RNF165"/>
    <property type="match status" value="1"/>
</dbReference>
<dbReference type="PANTHER" id="PTHR22937:SF65">
    <property type="entry name" value="E3 UBIQUITIN-PROTEIN LIGASE ARK2C"/>
    <property type="match status" value="1"/>
</dbReference>
<sequence>MGRSGDREAEVLLLSNEMPNPHARDAGSTPVPPLPDLNMHPFDLNMLPTEEEVEEEEHRDYTETHESEIQNPRPHVEEDSDESPPSIDTTRHVVLSGGGCEGKSGIPNAILVSQFHVDSNSVSDQPVTNDEQEQMGISDDREAEVLLLSNEMQNPNVTNVEREQMGRRDDREADVLLLSNETRNPNVRDAAATIYSSQRKLQSMETSNSEHHFEHEESHNHPRQPSYGMILNFSYLELPLNHPSGQVTNDEPVQMGRSGDREAEVLLLSNEVQNPHVRDADDTISTPVPPLPHLNMHPFDLNMLPTEEEVEEDEHRDHTETHESETQNPRPHVGEPDICVICQDEYAAEELVGDLRCGHQYHMKCIKKWLRRITKCPICRDTAIFVQRVFFQ</sequence>
<dbReference type="Pfam" id="PF13639">
    <property type="entry name" value="zf-RING_2"/>
    <property type="match status" value="1"/>
</dbReference>
<protein>
    <recommendedName>
        <fullName evidence="2">RING-type E3 ubiquitin transferase</fullName>
        <ecNumber evidence="2">2.3.2.27</ecNumber>
    </recommendedName>
</protein>
<comment type="catalytic activity">
    <reaction evidence="1">
        <text>S-ubiquitinyl-[E2 ubiquitin-conjugating enzyme]-L-cysteine + [acceptor protein]-L-lysine = [E2 ubiquitin-conjugating enzyme]-L-cysteine + N(6)-ubiquitinyl-[acceptor protein]-L-lysine.</text>
        <dbReference type="EC" id="2.3.2.27"/>
    </reaction>
</comment>
<evidence type="ECO:0000313" key="11">
    <source>
        <dbReference type="EMBL" id="WOH09379.1"/>
    </source>
</evidence>
<feature type="region of interest" description="Disordered" evidence="9">
    <location>
        <begin position="203"/>
        <end position="223"/>
    </location>
</feature>
<dbReference type="GO" id="GO:0008270">
    <property type="term" value="F:zinc ion binding"/>
    <property type="evidence" value="ECO:0007669"/>
    <property type="project" value="UniProtKB-KW"/>
</dbReference>